<sequence>MSYLNDFLNTLMNDDIQIIHLKNKLLKIENPRIIKCNTWDECWESVDNLGLKNRRIFSMTHQNFELYDAHEMYLSDTNVKTMKLHTGIDPSKKEQFSEILESINHMVFLLDTRDLMKERDEPGQINNNEYSSTIYKSQTKSNLESDFKVKGITIIIY</sequence>
<proteinExistence type="predicted"/>
<keyword evidence="2" id="KW-1185">Reference proteome</keyword>
<name>A0ABU3TSV9_9BACT</name>
<accession>A0ABU3TSV9</accession>
<reference evidence="1 2" key="1">
    <citation type="submission" date="2023-09" db="EMBL/GenBank/DDBJ databases">
        <title>Aquirufa genomes.</title>
        <authorList>
            <person name="Pitt A."/>
        </authorList>
    </citation>
    <scope>NUCLEOTIDE SEQUENCE [LARGE SCALE GENOMIC DNA]</scope>
    <source>
        <strain evidence="1 2">LEOWEIH-7C</strain>
    </source>
</reference>
<evidence type="ECO:0000313" key="2">
    <source>
        <dbReference type="Proteomes" id="UP001249959"/>
    </source>
</evidence>
<evidence type="ECO:0000313" key="1">
    <source>
        <dbReference type="EMBL" id="MDU0808958.1"/>
    </source>
</evidence>
<dbReference type="EMBL" id="JAVNWW010000003">
    <property type="protein sequence ID" value="MDU0808958.1"/>
    <property type="molecule type" value="Genomic_DNA"/>
</dbReference>
<gene>
    <name evidence="1" type="ORF">PQG45_07915</name>
</gene>
<comment type="caution">
    <text evidence="1">The sequence shown here is derived from an EMBL/GenBank/DDBJ whole genome shotgun (WGS) entry which is preliminary data.</text>
</comment>
<dbReference type="Proteomes" id="UP001249959">
    <property type="component" value="Unassembled WGS sequence"/>
</dbReference>
<protein>
    <submittedName>
        <fullName evidence="1">Uncharacterized protein</fullName>
    </submittedName>
</protein>
<organism evidence="1 2">
    <name type="scientific">Aquirufa regiilacus</name>
    <dbReference type="NCBI Taxonomy" id="3024868"/>
    <lineage>
        <taxon>Bacteria</taxon>
        <taxon>Pseudomonadati</taxon>
        <taxon>Bacteroidota</taxon>
        <taxon>Cytophagia</taxon>
        <taxon>Cytophagales</taxon>
        <taxon>Flectobacillaceae</taxon>
        <taxon>Aquirufa</taxon>
    </lineage>
</organism>